<dbReference type="AlphaFoldDB" id="A0A348HDF8"/>
<evidence type="ECO:0000313" key="2">
    <source>
        <dbReference type="EMBL" id="BBG29660.1"/>
    </source>
</evidence>
<dbReference type="STRING" id="1123510.GCA_000620025_02251"/>
<dbReference type="SUPFAM" id="SSF101738">
    <property type="entry name" value="SspB-like"/>
    <property type="match status" value="1"/>
</dbReference>
<sequence>MLSSRPYIARALYEWLLDNDNTPYVVVDAMQEDVVVPRQFVQNGQIVLNIAPSAVRDLDISNEMITFNASFSGEPMQVWVPIMALVAVYSKENGAGMVFGHEPVIPAPTEDELDEDAPKLESVPKASDEPKQAPVLSSSEHDDDTPPPSGGGRPPKGRPALRVVK</sequence>
<keyword evidence="3" id="KW-1185">Reference proteome</keyword>
<dbReference type="PANTHER" id="PTHR37486">
    <property type="entry name" value="STRINGENT STARVATION PROTEIN B"/>
    <property type="match status" value="1"/>
</dbReference>
<evidence type="ECO:0000313" key="3">
    <source>
        <dbReference type="Proteomes" id="UP000267342"/>
    </source>
</evidence>
<dbReference type="GO" id="GO:0045732">
    <property type="term" value="P:positive regulation of protein catabolic process"/>
    <property type="evidence" value="ECO:0007669"/>
    <property type="project" value="TreeGrafter"/>
</dbReference>
<dbReference type="Pfam" id="PF04386">
    <property type="entry name" value="SspB"/>
    <property type="match status" value="1"/>
</dbReference>
<dbReference type="GO" id="GO:0005829">
    <property type="term" value="C:cytosol"/>
    <property type="evidence" value="ECO:0007669"/>
    <property type="project" value="TreeGrafter"/>
</dbReference>
<dbReference type="Gene3D" id="2.30.30.220">
    <property type="entry name" value="SspB-like"/>
    <property type="match status" value="1"/>
</dbReference>
<dbReference type="EMBL" id="AP018933">
    <property type="protein sequence ID" value="BBG29660.1"/>
    <property type="molecule type" value="Genomic_DNA"/>
</dbReference>
<dbReference type="InterPro" id="IPR007481">
    <property type="entry name" value="SspB"/>
</dbReference>
<dbReference type="KEGG" id="zpl:ZBT109_0887"/>
<dbReference type="Proteomes" id="UP000267342">
    <property type="component" value="Chromosome"/>
</dbReference>
<dbReference type="RefSeq" id="WP_027705318.1">
    <property type="nucleotide sequence ID" value="NZ_AP018933.1"/>
</dbReference>
<proteinExistence type="predicted"/>
<evidence type="ECO:0000256" key="1">
    <source>
        <dbReference type="SAM" id="MobiDB-lite"/>
    </source>
</evidence>
<dbReference type="InterPro" id="IPR036760">
    <property type="entry name" value="SspB-like_sf"/>
</dbReference>
<organism evidence="2 3">
    <name type="scientific">Zymobacter palmae</name>
    <dbReference type="NCBI Taxonomy" id="33074"/>
    <lineage>
        <taxon>Bacteria</taxon>
        <taxon>Pseudomonadati</taxon>
        <taxon>Pseudomonadota</taxon>
        <taxon>Gammaproteobacteria</taxon>
        <taxon>Oceanospirillales</taxon>
        <taxon>Halomonadaceae</taxon>
        <taxon>Zymobacter group</taxon>
        <taxon>Zymobacter</taxon>
    </lineage>
</organism>
<dbReference type="PANTHER" id="PTHR37486:SF1">
    <property type="entry name" value="STRINGENT STARVATION PROTEIN B"/>
    <property type="match status" value="1"/>
</dbReference>
<dbReference type="NCBIfam" id="NF008769">
    <property type="entry name" value="PRK11798.2-5"/>
    <property type="match status" value="1"/>
</dbReference>
<feature type="region of interest" description="Disordered" evidence="1">
    <location>
        <begin position="99"/>
        <end position="165"/>
    </location>
</feature>
<dbReference type="PIRSF" id="PIRSF005276">
    <property type="entry name" value="SspB"/>
    <property type="match status" value="1"/>
</dbReference>
<name>A0A348HDF8_9GAMM</name>
<gene>
    <name evidence="2" type="ORF">ZBT109_0887</name>
</gene>
<reference evidence="2 3" key="1">
    <citation type="submission" date="2018-09" db="EMBL/GenBank/DDBJ databases">
        <title>Zymobacter palmae IAM14233 (=T109) whole genome analysis.</title>
        <authorList>
            <person name="Yanase H."/>
        </authorList>
    </citation>
    <scope>NUCLEOTIDE SEQUENCE [LARGE SCALE GENOMIC DNA]</scope>
    <source>
        <strain evidence="2 3">IAM14233</strain>
    </source>
</reference>
<dbReference type="OrthoDB" id="9797358at2"/>
<accession>A0A348HDF8</accession>
<dbReference type="GO" id="GO:0005840">
    <property type="term" value="C:ribosome"/>
    <property type="evidence" value="ECO:0007669"/>
    <property type="project" value="TreeGrafter"/>
</dbReference>
<protein>
    <submittedName>
        <fullName evidence="2">Stringent starvation proteinB</fullName>
    </submittedName>
</protein>